<evidence type="ECO:0000313" key="1">
    <source>
        <dbReference type="EMBL" id="HEC78312.1"/>
    </source>
</evidence>
<organism evidence="1 2">
    <name type="scientific">candidate division WOR-3 bacterium</name>
    <dbReference type="NCBI Taxonomy" id="2052148"/>
    <lineage>
        <taxon>Bacteria</taxon>
        <taxon>Bacteria division WOR-3</taxon>
    </lineage>
</organism>
<comment type="caution">
    <text evidence="1">The sequence shown here is derived from an EMBL/GenBank/DDBJ whole genome shotgun (WGS) entry which is preliminary data.</text>
</comment>
<evidence type="ECO:0000313" key="2">
    <source>
        <dbReference type="Proteomes" id="UP000885826"/>
    </source>
</evidence>
<reference evidence="1" key="1">
    <citation type="journal article" date="2020" name="mSystems">
        <title>Genome- and Community-Level Interaction Insights into Carbon Utilization and Element Cycling Functions of Hydrothermarchaeota in Hydrothermal Sediment.</title>
        <authorList>
            <person name="Zhou Z."/>
            <person name="Liu Y."/>
            <person name="Xu W."/>
            <person name="Pan J."/>
            <person name="Luo Z.H."/>
            <person name="Li M."/>
        </authorList>
    </citation>
    <scope>NUCLEOTIDE SEQUENCE</scope>
    <source>
        <strain evidence="1">HyVt-388</strain>
    </source>
</reference>
<dbReference type="PANTHER" id="PTHR37835:SF1">
    <property type="entry name" value="ALPHA-CLOSTRIPAIN"/>
    <property type="match status" value="1"/>
</dbReference>
<dbReference type="InterPro" id="IPR005077">
    <property type="entry name" value="Peptidase_C11"/>
</dbReference>
<sequence length="694" mass="78695">MKISAGLRKILFLLLFPLVLFCRKWTTLVYMAADNDLAQWADSDLVEMEAVGSTDDFAIIVQVDKPYIGARRLLIKKGGNSQIADLGITDMCNWQTLSDFLVWGITNYPADRYLVILWDHGTGWSLAPRRTFGNDWSGGSRLSISNGDFQKAVSTAYDYTGEKIDILAFDACLMQQTEVVYEVKNYVRMFLASQAVCPLQGFKYDGIFEVLRLDPGIDEFDLAEKIVEVNVEYYADIQPVTYSAIAAEKLTKLKQSGDDLFSSLLEGLPAAELMELRETVQTIPSMGLIPHPEDELVDFGDFINALHKTLKTSMSEALMNIYNDLIIVSDYRGSDFARTTGLTIWFPYRYLEFKQMYDYYKNLEWSNTLWVNFLNWFYGEDDINPTAVSLSAGKVGNNNDFSLSWSGSHDLAPVTYSIIETKEIDPIFEDLCEDSSKWNFDGFSLSSDNPYSGSYSFFSGNESNLKNSIETKEMISLNDYGLLTVYLSYNTEEKNDSLIIEFGNLKDVHYGVSEGWRKRTLILPAGSSRLKISYHTNGAMNKGGVYIDDVKIEELKYSCFIRNSLADTALYIFNKLKGEYYYMVRPEDRYGNTGNLSNSVGVSLKKFARPYSKPAPFRGSCDIILDYPDSLNPTVEIFSITGRLVKRFTPEMINNRTVHWNGKDMHNKEVGSGLYFVLLNSGSFKKLGKIARQR</sequence>
<dbReference type="Gene3D" id="2.60.40.4070">
    <property type="match status" value="1"/>
</dbReference>
<dbReference type="Proteomes" id="UP000885826">
    <property type="component" value="Unassembled WGS sequence"/>
</dbReference>
<name>A0A9C9JZN7_UNCW3</name>
<accession>A0A9C9JZN7</accession>
<protein>
    <recommendedName>
        <fullName evidence="3">T9SS type A sorting domain-containing protein</fullName>
    </recommendedName>
</protein>
<dbReference type="Pfam" id="PF03415">
    <property type="entry name" value="Peptidase_C11"/>
    <property type="match status" value="1"/>
</dbReference>
<evidence type="ECO:0008006" key="3">
    <source>
        <dbReference type="Google" id="ProtNLM"/>
    </source>
</evidence>
<proteinExistence type="predicted"/>
<dbReference type="PANTHER" id="PTHR37835">
    <property type="entry name" value="ALPHA-CLOSTRIPAIN"/>
    <property type="match status" value="1"/>
</dbReference>
<dbReference type="Gene3D" id="3.40.50.11970">
    <property type="match status" value="1"/>
</dbReference>
<dbReference type="AlphaFoldDB" id="A0A9C9JZN7"/>
<gene>
    <name evidence="1" type="ORF">ENI34_04110</name>
</gene>
<dbReference type="EMBL" id="DRIG01000043">
    <property type="protein sequence ID" value="HEC78312.1"/>
    <property type="molecule type" value="Genomic_DNA"/>
</dbReference>